<dbReference type="AlphaFoldDB" id="A0A8K0NIV0"/>
<protein>
    <submittedName>
        <fullName evidence="2">Uncharacterized protein</fullName>
    </submittedName>
</protein>
<gene>
    <name evidence="2" type="ORF">E4U42_002114</name>
</gene>
<evidence type="ECO:0000313" key="2">
    <source>
        <dbReference type="EMBL" id="KAG5927537.1"/>
    </source>
</evidence>
<feature type="compositionally biased region" description="Basic residues" evidence="1">
    <location>
        <begin position="1"/>
        <end position="13"/>
    </location>
</feature>
<name>A0A8K0NIV0_9HYPO</name>
<evidence type="ECO:0000313" key="3">
    <source>
        <dbReference type="Proteomes" id="UP000811619"/>
    </source>
</evidence>
<feature type="region of interest" description="Disordered" evidence="1">
    <location>
        <begin position="240"/>
        <end position="267"/>
    </location>
</feature>
<keyword evidence="3" id="KW-1185">Reference proteome</keyword>
<evidence type="ECO:0000256" key="1">
    <source>
        <dbReference type="SAM" id="MobiDB-lite"/>
    </source>
</evidence>
<dbReference type="EMBL" id="SRPY01000173">
    <property type="protein sequence ID" value="KAG5927537.1"/>
    <property type="molecule type" value="Genomic_DNA"/>
</dbReference>
<comment type="caution">
    <text evidence="2">The sequence shown here is derived from an EMBL/GenBank/DDBJ whole genome shotgun (WGS) entry which is preliminary data.</text>
</comment>
<proteinExistence type="predicted"/>
<reference evidence="2" key="1">
    <citation type="journal article" date="2020" name="bioRxiv">
        <title>Whole genome comparisons of ergot fungi reveals the divergence and evolution of species within the genus Claviceps are the result of varying mechanisms driving genome evolution and host range expansion.</title>
        <authorList>
            <person name="Wyka S.A."/>
            <person name="Mondo S.J."/>
            <person name="Liu M."/>
            <person name="Dettman J."/>
            <person name="Nalam V."/>
            <person name="Broders K.D."/>
        </authorList>
    </citation>
    <scope>NUCLEOTIDE SEQUENCE</scope>
    <source>
        <strain evidence="2">CCC 489</strain>
    </source>
</reference>
<organism evidence="2 3">
    <name type="scientific">Claviceps africana</name>
    <dbReference type="NCBI Taxonomy" id="83212"/>
    <lineage>
        <taxon>Eukaryota</taxon>
        <taxon>Fungi</taxon>
        <taxon>Dikarya</taxon>
        <taxon>Ascomycota</taxon>
        <taxon>Pezizomycotina</taxon>
        <taxon>Sordariomycetes</taxon>
        <taxon>Hypocreomycetidae</taxon>
        <taxon>Hypocreales</taxon>
        <taxon>Clavicipitaceae</taxon>
        <taxon>Claviceps</taxon>
    </lineage>
</organism>
<dbReference type="Proteomes" id="UP000811619">
    <property type="component" value="Unassembled WGS sequence"/>
</dbReference>
<sequence length="344" mass="36601">MARSLSIRKRRMAKAASSPPTGRRQSDELSLFAIPYSSTMSSDPPFQLVPVKPSTSPSTLCANPPSPIRPISTTSSIYPDSSHSTIVPDSPHSSVLSPLPACALEDESEKPGEGGDGDGVGVGVGVGKRSSVYAVTKVWESIYNASTVTFVAEPENELPAYLGPHIISSEGDENQPTELFDVPSMTASRPSPQRAATDRTPAAAWPSGENSRYAEMQTTSRTLKKKSRFWGTLRLGRRRSIALPDNDAPSPPSEHTREARLGSNTDTVTTAGSVMTPDEAASGEISHGLPDRTGVVKGQDGGGILDAADGVHQHRDLGHIIEVDIPRDSGLGDEFWAAFPRCFI</sequence>
<accession>A0A8K0NIV0</accession>
<feature type="region of interest" description="Disordered" evidence="1">
    <location>
        <begin position="1"/>
        <end position="70"/>
    </location>
</feature>
<feature type="region of interest" description="Disordered" evidence="1">
    <location>
        <begin position="167"/>
        <end position="220"/>
    </location>
</feature>
<dbReference type="OrthoDB" id="4954588at2759"/>